<keyword evidence="1" id="KW-0880">Kelch repeat</keyword>
<organism evidence="2 3">
    <name type="scientific">Eumeta variegata</name>
    <name type="common">Bagworm moth</name>
    <name type="synonym">Eumeta japonica</name>
    <dbReference type="NCBI Taxonomy" id="151549"/>
    <lineage>
        <taxon>Eukaryota</taxon>
        <taxon>Metazoa</taxon>
        <taxon>Ecdysozoa</taxon>
        <taxon>Arthropoda</taxon>
        <taxon>Hexapoda</taxon>
        <taxon>Insecta</taxon>
        <taxon>Pterygota</taxon>
        <taxon>Neoptera</taxon>
        <taxon>Endopterygota</taxon>
        <taxon>Lepidoptera</taxon>
        <taxon>Glossata</taxon>
        <taxon>Ditrysia</taxon>
        <taxon>Tineoidea</taxon>
        <taxon>Psychidae</taxon>
        <taxon>Oiketicinae</taxon>
        <taxon>Eumeta</taxon>
    </lineage>
</organism>
<evidence type="ECO:0000313" key="2">
    <source>
        <dbReference type="EMBL" id="GBP97803.1"/>
    </source>
</evidence>
<dbReference type="EMBL" id="BGZK01003007">
    <property type="protein sequence ID" value="GBP97803.1"/>
    <property type="molecule type" value="Genomic_DNA"/>
</dbReference>
<dbReference type="SUPFAM" id="SSF117281">
    <property type="entry name" value="Kelch motif"/>
    <property type="match status" value="1"/>
</dbReference>
<protein>
    <submittedName>
        <fullName evidence="2">Uncharacterized protein</fullName>
    </submittedName>
</protein>
<accession>A0A4C2AER8</accession>
<evidence type="ECO:0000313" key="3">
    <source>
        <dbReference type="Proteomes" id="UP000299102"/>
    </source>
</evidence>
<dbReference type="InterPro" id="IPR015915">
    <property type="entry name" value="Kelch-typ_b-propeller"/>
</dbReference>
<dbReference type="Gene3D" id="2.120.10.80">
    <property type="entry name" value="Kelch-type beta propeller"/>
    <property type="match status" value="1"/>
</dbReference>
<gene>
    <name evidence="2" type="ORF">EVAR_70005_1</name>
</gene>
<dbReference type="Proteomes" id="UP000299102">
    <property type="component" value="Unassembled WGS sequence"/>
</dbReference>
<dbReference type="InterPro" id="IPR006652">
    <property type="entry name" value="Kelch_1"/>
</dbReference>
<evidence type="ECO:0000256" key="1">
    <source>
        <dbReference type="ARBA" id="ARBA00022441"/>
    </source>
</evidence>
<proteinExistence type="predicted"/>
<comment type="caution">
    <text evidence="2">The sequence shown here is derived from an EMBL/GenBank/DDBJ whole genome shotgun (WGS) entry which is preliminary data.</text>
</comment>
<dbReference type="AlphaFoldDB" id="A0A4C2AER8"/>
<dbReference type="Pfam" id="PF01344">
    <property type="entry name" value="Kelch_1"/>
    <property type="match status" value="1"/>
</dbReference>
<dbReference type="OrthoDB" id="1899182at2759"/>
<sequence length="213" mass="23079">MSVPWAYCAAGVLGGALVVAGGNTESVSRLFSTKSVELYDLAEGQWRAGPALPENRAYAGAARNTCPAVSARRSEDVPAASAGTSVTRDVTSPASAMARRTSLDNVLAPAPVTLLSIDEYEYIETVVALPARTDGWIQHSRNLKFTAYNTNDKILSLPEHDTRLEFVPYDLEGRHFEHHPLTNASGELPPSQRVLTSRGRLLIYRAHAPTSYL</sequence>
<reference evidence="2 3" key="1">
    <citation type="journal article" date="2019" name="Commun. Biol.">
        <title>The bagworm genome reveals a unique fibroin gene that provides high tensile strength.</title>
        <authorList>
            <person name="Kono N."/>
            <person name="Nakamura H."/>
            <person name="Ohtoshi R."/>
            <person name="Tomita M."/>
            <person name="Numata K."/>
            <person name="Arakawa K."/>
        </authorList>
    </citation>
    <scope>NUCLEOTIDE SEQUENCE [LARGE SCALE GENOMIC DNA]</scope>
</reference>
<name>A0A4C2AER8_EUMVA</name>
<keyword evidence="3" id="KW-1185">Reference proteome</keyword>